<dbReference type="Proteomes" id="UP001196413">
    <property type="component" value="Unassembled WGS sequence"/>
</dbReference>
<dbReference type="AlphaFoldDB" id="A0AAD5MW50"/>
<accession>A0AAD5MW50</accession>
<protein>
    <submittedName>
        <fullName evidence="1">Uncharacterized protein</fullName>
    </submittedName>
</protein>
<sequence length="117" mass="13633">MREGIMGQSNICDMVPECAFLRSSSLNRLFELLKFMENHSTAFPSITLWLECSLHFTTTQLPIRHAIDSESHSTFRKNTTILDIQQPRKEIKNTSLEHGCRWERSTENTFLETRISD</sequence>
<reference evidence="1" key="1">
    <citation type="submission" date="2021-06" db="EMBL/GenBank/DDBJ databases">
        <title>Parelaphostrongylus tenuis whole genome reference sequence.</title>
        <authorList>
            <person name="Garwood T.J."/>
            <person name="Larsen P.A."/>
            <person name="Fountain-Jones N.M."/>
            <person name="Garbe J.R."/>
            <person name="Macchietto M.G."/>
            <person name="Kania S.A."/>
            <person name="Gerhold R.W."/>
            <person name="Richards J.E."/>
            <person name="Wolf T.M."/>
        </authorList>
    </citation>
    <scope>NUCLEOTIDE SEQUENCE</scope>
    <source>
        <strain evidence="1">MNPRO001-30</strain>
        <tissue evidence="1">Meninges</tissue>
    </source>
</reference>
<name>A0AAD5MW50_PARTN</name>
<evidence type="ECO:0000313" key="1">
    <source>
        <dbReference type="EMBL" id="KAJ1365640.1"/>
    </source>
</evidence>
<proteinExistence type="predicted"/>
<dbReference type="EMBL" id="JAHQIW010005320">
    <property type="protein sequence ID" value="KAJ1365640.1"/>
    <property type="molecule type" value="Genomic_DNA"/>
</dbReference>
<evidence type="ECO:0000313" key="2">
    <source>
        <dbReference type="Proteomes" id="UP001196413"/>
    </source>
</evidence>
<keyword evidence="2" id="KW-1185">Reference proteome</keyword>
<gene>
    <name evidence="1" type="ORF">KIN20_026035</name>
</gene>
<organism evidence="1 2">
    <name type="scientific">Parelaphostrongylus tenuis</name>
    <name type="common">Meningeal worm</name>
    <dbReference type="NCBI Taxonomy" id="148309"/>
    <lineage>
        <taxon>Eukaryota</taxon>
        <taxon>Metazoa</taxon>
        <taxon>Ecdysozoa</taxon>
        <taxon>Nematoda</taxon>
        <taxon>Chromadorea</taxon>
        <taxon>Rhabditida</taxon>
        <taxon>Rhabditina</taxon>
        <taxon>Rhabditomorpha</taxon>
        <taxon>Strongyloidea</taxon>
        <taxon>Metastrongylidae</taxon>
        <taxon>Parelaphostrongylus</taxon>
    </lineage>
</organism>
<comment type="caution">
    <text evidence="1">The sequence shown here is derived from an EMBL/GenBank/DDBJ whole genome shotgun (WGS) entry which is preliminary data.</text>
</comment>